<evidence type="ECO:0000313" key="2">
    <source>
        <dbReference type="EMBL" id="MBB4926524.1"/>
    </source>
</evidence>
<evidence type="ECO:0000313" key="3">
    <source>
        <dbReference type="Proteomes" id="UP000540506"/>
    </source>
</evidence>
<gene>
    <name evidence="2" type="ORF">FHR34_005517</name>
</gene>
<dbReference type="Proteomes" id="UP000540506">
    <property type="component" value="Unassembled WGS sequence"/>
</dbReference>
<dbReference type="RefSeq" id="WP_184939860.1">
    <property type="nucleotide sequence ID" value="NZ_JACHJV010000001.1"/>
</dbReference>
<dbReference type="PANTHER" id="PTHR39162:SF1">
    <property type="entry name" value="SPORULATION PROTEIN YTFJ"/>
    <property type="match status" value="1"/>
</dbReference>
<evidence type="ECO:0000256" key="1">
    <source>
        <dbReference type="SAM" id="Phobius"/>
    </source>
</evidence>
<accession>A0A7W7R773</accession>
<reference evidence="2 3" key="1">
    <citation type="submission" date="2020-08" db="EMBL/GenBank/DDBJ databases">
        <title>Sequencing the genomes of 1000 actinobacteria strains.</title>
        <authorList>
            <person name="Klenk H.-P."/>
        </authorList>
    </citation>
    <scope>NUCLEOTIDE SEQUENCE [LARGE SCALE GENOMIC DNA]</scope>
    <source>
        <strain evidence="2 3">DSM 41654</strain>
    </source>
</reference>
<keyword evidence="1" id="KW-0472">Membrane</keyword>
<keyword evidence="1" id="KW-0812">Transmembrane</keyword>
<name>A0A7W7R773_KITKI</name>
<organism evidence="2 3">
    <name type="scientific">Kitasatospora kifunensis</name>
    <name type="common">Streptomyces kifunensis</name>
    <dbReference type="NCBI Taxonomy" id="58351"/>
    <lineage>
        <taxon>Bacteria</taxon>
        <taxon>Bacillati</taxon>
        <taxon>Actinomycetota</taxon>
        <taxon>Actinomycetes</taxon>
        <taxon>Kitasatosporales</taxon>
        <taxon>Streptomycetaceae</taxon>
        <taxon>Kitasatospora</taxon>
    </lineage>
</organism>
<sequence length="138" mass="13766">MTDSDGSTRPAPLTATHASQLEHLVEEIGSRASATVVYGEPVTAEGVTVIPVAEVAIGFGFGGATGRGAGAATTGEGGGGGGGVRAKPRGFIEIKDGAATYKPVRSPWLDVVIPLAALMAGAAVPGLARRFAARRRLG</sequence>
<dbReference type="EMBL" id="JACHJV010000001">
    <property type="protein sequence ID" value="MBB4926524.1"/>
    <property type="molecule type" value="Genomic_DNA"/>
</dbReference>
<dbReference type="Pfam" id="PF09579">
    <property type="entry name" value="Spore_YtfJ"/>
    <property type="match status" value="1"/>
</dbReference>
<dbReference type="InterPro" id="IPR014229">
    <property type="entry name" value="Spore_YtfJ"/>
</dbReference>
<keyword evidence="3" id="KW-1185">Reference proteome</keyword>
<protein>
    <submittedName>
        <fullName evidence="2">Putative spore protein YtfJ</fullName>
    </submittedName>
</protein>
<dbReference type="AlphaFoldDB" id="A0A7W7R773"/>
<comment type="caution">
    <text evidence="2">The sequence shown here is derived from an EMBL/GenBank/DDBJ whole genome shotgun (WGS) entry which is preliminary data.</text>
</comment>
<keyword evidence="1" id="KW-1133">Transmembrane helix</keyword>
<proteinExistence type="predicted"/>
<feature type="transmembrane region" description="Helical" evidence="1">
    <location>
        <begin position="111"/>
        <end position="128"/>
    </location>
</feature>
<dbReference type="PANTHER" id="PTHR39162">
    <property type="entry name" value="GLL3345 PROTEIN"/>
    <property type="match status" value="1"/>
</dbReference>